<evidence type="ECO:0000256" key="1">
    <source>
        <dbReference type="SAM" id="MobiDB-lite"/>
    </source>
</evidence>
<proteinExistence type="predicted"/>
<dbReference type="InterPro" id="IPR002035">
    <property type="entry name" value="VWF_A"/>
</dbReference>
<feature type="transmembrane region" description="Helical" evidence="2">
    <location>
        <begin position="37"/>
        <end position="57"/>
    </location>
</feature>
<organism evidence="4">
    <name type="scientific">Schlesneria paludicola</name>
    <dbReference type="NCBI Taxonomy" id="360056"/>
    <lineage>
        <taxon>Bacteria</taxon>
        <taxon>Pseudomonadati</taxon>
        <taxon>Planctomycetota</taxon>
        <taxon>Planctomycetia</taxon>
        <taxon>Planctomycetales</taxon>
        <taxon>Planctomycetaceae</taxon>
        <taxon>Schlesneria</taxon>
    </lineage>
</organism>
<feature type="domain" description="VWFA" evidence="3">
    <location>
        <begin position="101"/>
        <end position="284"/>
    </location>
</feature>
<dbReference type="EMBL" id="DSVQ01000012">
    <property type="protein sequence ID" value="HGT39561.1"/>
    <property type="molecule type" value="Genomic_DNA"/>
</dbReference>
<feature type="region of interest" description="Disordered" evidence="1">
    <location>
        <begin position="117"/>
        <end position="144"/>
    </location>
</feature>
<dbReference type="InterPro" id="IPR029062">
    <property type="entry name" value="Class_I_gatase-like"/>
</dbReference>
<protein>
    <submittedName>
        <fullName evidence="4">VWA domain-containing protein</fullName>
    </submittedName>
</protein>
<dbReference type="SMART" id="SM00327">
    <property type="entry name" value="VWA"/>
    <property type="match status" value="1"/>
</dbReference>
<accession>A0A7C4QIC5</accession>
<dbReference type="SUPFAM" id="SSF52317">
    <property type="entry name" value="Class I glutamine amidotransferase-like"/>
    <property type="match status" value="1"/>
</dbReference>
<dbReference type="PANTHER" id="PTHR37947">
    <property type="entry name" value="BLL2462 PROTEIN"/>
    <property type="match status" value="1"/>
</dbReference>
<keyword evidence="2" id="KW-0472">Membrane</keyword>
<dbReference type="PANTHER" id="PTHR37947:SF1">
    <property type="entry name" value="BLL2462 PROTEIN"/>
    <property type="match status" value="1"/>
</dbReference>
<evidence type="ECO:0000313" key="4">
    <source>
        <dbReference type="EMBL" id="HGT39561.1"/>
    </source>
</evidence>
<dbReference type="PROSITE" id="PS50234">
    <property type="entry name" value="VWFA"/>
    <property type="match status" value="1"/>
</dbReference>
<reference evidence="4" key="1">
    <citation type="journal article" date="2020" name="mSystems">
        <title>Genome- and Community-Level Interaction Insights into Carbon Utilization and Element Cycling Functions of Hydrothermarchaeota in Hydrothermal Sediment.</title>
        <authorList>
            <person name="Zhou Z."/>
            <person name="Liu Y."/>
            <person name="Xu W."/>
            <person name="Pan J."/>
            <person name="Luo Z.H."/>
            <person name="Li M."/>
        </authorList>
    </citation>
    <scope>NUCLEOTIDE SEQUENCE [LARGE SCALE GENOMIC DNA]</scope>
    <source>
        <strain evidence="4">SpSt-508</strain>
    </source>
</reference>
<feature type="transmembrane region" description="Helical" evidence="2">
    <location>
        <begin position="69"/>
        <end position="87"/>
    </location>
</feature>
<evidence type="ECO:0000259" key="3">
    <source>
        <dbReference type="PROSITE" id="PS50234"/>
    </source>
</evidence>
<dbReference type="AlphaFoldDB" id="A0A7C4QIC5"/>
<comment type="caution">
    <text evidence="4">The sequence shown here is derived from an EMBL/GenBank/DDBJ whole genome shotgun (WGS) entry which is preliminary data.</text>
</comment>
<dbReference type="InterPro" id="IPR036465">
    <property type="entry name" value="vWFA_dom_sf"/>
</dbReference>
<dbReference type="CDD" id="cd00198">
    <property type="entry name" value="vWFA"/>
    <property type="match status" value="1"/>
</dbReference>
<keyword evidence="2" id="KW-0812">Transmembrane</keyword>
<sequence>MTFWRGMWAWYLGLPEAGAGEGTRWSWVTRPPWPEGWPLWLACLVGAILAASLIGSYHREGAALSRGRRLTLCGLRLAAIAVALFLWSQPTLLVARTGLAPVAVLLDTSASMGLRDFPPASGRKTGSPQSLAEGAVPRRNSADDLADGARRWDRVAEALAADNGQDLRRLLEQHPLRIYQFSEQAAPVGPPHITMAAQLEEALAAVARLEPVGEQTRPAEAVRQVLAELRGLAPTALVVFTDGIASESDADRLSTVADLVRRRGVQLIVVPVGSDESVRDLQLLDVVMDDVAFVGDPVIVSGKIKTTGVPASTLRVEIRREGVEPPIAQQQLPVRGDGGTVRFEQAVVPSEPGEWNLTIEVVPLPGEAQKDNNRERRRLSIRDEKQRVLLVESSPRYEFRYLKQWCEREKSIDLKTLLIEADPEYAQEDRTAIGYFPVQREELARFDVVVLGDVAPVQLGATAAAWLSEFVRDKGGGLVLIAGGRHNPRSFAGTELEGLLPFALNSLGTETTGGLSPYQPQLTLDGQKGVPMFRLTDPEAGARNVWGTLPGFYGLLPIRRVKPGARVLAEHPLLQGETDRLPVIVLQQVGAGKVLFHATDETWRWRFRAGDEYFGRYWGQALRYLSRGHLLGKERAAELVVDRQVYRRGETVVLRVRYLDERMAPQRDDAVRVVVERAGQGRREVLLTRVPYLPTVFEGQLRQLDDGSYHAWISSPSFATSPPAADFRVESPQRELQKRAADRADLRLAAERTGGRVLELNQLAHLPGLIPPGDAVPLEQGSTVSLWNRFEPLMLLASLLTLEWVLRRRWRLV</sequence>
<keyword evidence="2" id="KW-1133">Transmembrane helix</keyword>
<name>A0A7C4QIC5_9PLAN</name>
<dbReference type="Gene3D" id="3.40.50.410">
    <property type="entry name" value="von Willebrand factor, type A domain"/>
    <property type="match status" value="1"/>
</dbReference>
<dbReference type="SUPFAM" id="SSF53300">
    <property type="entry name" value="vWA-like"/>
    <property type="match status" value="1"/>
</dbReference>
<dbReference type="Gene3D" id="3.40.50.880">
    <property type="match status" value="1"/>
</dbReference>
<evidence type="ECO:0000256" key="2">
    <source>
        <dbReference type="SAM" id="Phobius"/>
    </source>
</evidence>
<gene>
    <name evidence="4" type="ORF">ENS64_09915</name>
</gene>